<protein>
    <submittedName>
        <fullName evidence="3">Putative RCC1 domain-containing protein 1</fullName>
    </submittedName>
</protein>
<evidence type="ECO:0000313" key="4">
    <source>
        <dbReference type="Proteomes" id="UP000230750"/>
    </source>
</evidence>
<dbReference type="PROSITE" id="PS50012">
    <property type="entry name" value="RCC1_3"/>
    <property type="match status" value="3"/>
</dbReference>
<dbReference type="InterPro" id="IPR052830">
    <property type="entry name" value="RCC1_domain-containing"/>
</dbReference>
<name>A0A2G8JQI1_STIJA</name>
<evidence type="ECO:0000256" key="2">
    <source>
        <dbReference type="SAM" id="MobiDB-lite"/>
    </source>
</evidence>
<sequence>MSHEEKAERELYACGYNGFEQLPLIDPKYEKSQAVLYPAQCIFCPPYGAQLRHCLSVSWSSCSLNKGKEVLHNGFSFNQAKRKDIIRSENRILSIHSFKGSLFATASTPRNILVQRSPNNFEIAKIEDRDGRGIKAVYLDSDVNDIFVLSETDTGILEQSGGMFIYRTVFSEDQVDVLSCGKEHVLLLTKSGMVFSFGAGSRGQLGHGVVEDKLQTPSQVDAIAAIPITGISAGGWHSTAVSEYGDLYIWGWNESGQLGFPKQTEKAKSTSCSPVAKKRRWSGKDEASKDEMTGNSSAKEEDISVQDIGTEEDSLAVTFLMSPQILDMSPPNEVLIKSASCGSRHTAALTSDGHLYTWGSGRWGQLGHGNEWTQDTPTRVERFADGGCRVVDVYCREWNTFFVVKNDISQ</sequence>
<dbReference type="InterPro" id="IPR000408">
    <property type="entry name" value="Reg_chr_condens"/>
</dbReference>
<dbReference type="InterPro" id="IPR009091">
    <property type="entry name" value="RCC1/BLIP-II"/>
</dbReference>
<dbReference type="PRINTS" id="PR00633">
    <property type="entry name" value="RCCNDNSATION"/>
</dbReference>
<reference evidence="3 4" key="1">
    <citation type="journal article" date="2017" name="PLoS Biol.">
        <title>The sea cucumber genome provides insights into morphological evolution and visceral regeneration.</title>
        <authorList>
            <person name="Zhang X."/>
            <person name="Sun L."/>
            <person name="Yuan J."/>
            <person name="Sun Y."/>
            <person name="Gao Y."/>
            <person name="Zhang L."/>
            <person name="Li S."/>
            <person name="Dai H."/>
            <person name="Hamel J.F."/>
            <person name="Liu C."/>
            <person name="Yu Y."/>
            <person name="Liu S."/>
            <person name="Lin W."/>
            <person name="Guo K."/>
            <person name="Jin S."/>
            <person name="Xu P."/>
            <person name="Storey K.B."/>
            <person name="Huan P."/>
            <person name="Zhang T."/>
            <person name="Zhou Y."/>
            <person name="Zhang J."/>
            <person name="Lin C."/>
            <person name="Li X."/>
            <person name="Xing L."/>
            <person name="Huo D."/>
            <person name="Sun M."/>
            <person name="Wang L."/>
            <person name="Mercier A."/>
            <person name="Li F."/>
            <person name="Yang H."/>
            <person name="Xiang J."/>
        </authorList>
    </citation>
    <scope>NUCLEOTIDE SEQUENCE [LARGE SCALE GENOMIC DNA]</scope>
    <source>
        <strain evidence="3">Shaxun</strain>
        <tissue evidence="3">Muscle</tissue>
    </source>
</reference>
<evidence type="ECO:0000313" key="3">
    <source>
        <dbReference type="EMBL" id="PIK37983.1"/>
    </source>
</evidence>
<evidence type="ECO:0000256" key="1">
    <source>
        <dbReference type="PROSITE-ProRule" id="PRU00235"/>
    </source>
</evidence>
<dbReference type="Pfam" id="PF00415">
    <property type="entry name" value="RCC1"/>
    <property type="match status" value="2"/>
</dbReference>
<dbReference type="EMBL" id="MRZV01001422">
    <property type="protein sequence ID" value="PIK37983.1"/>
    <property type="molecule type" value="Genomic_DNA"/>
</dbReference>
<feature type="repeat" description="RCC1" evidence="1">
    <location>
        <begin position="245"/>
        <end position="352"/>
    </location>
</feature>
<dbReference type="PANTHER" id="PTHR46849">
    <property type="entry name" value="RCC1 DOMAIN-CONTAINING PROTEIN 1"/>
    <property type="match status" value="1"/>
</dbReference>
<dbReference type="SUPFAM" id="SSF50985">
    <property type="entry name" value="RCC1/BLIP-II"/>
    <property type="match status" value="1"/>
</dbReference>
<dbReference type="OrthoDB" id="5370059at2759"/>
<gene>
    <name evidence="3" type="ORF">BSL78_25184</name>
</gene>
<dbReference type="AlphaFoldDB" id="A0A2G8JQI1"/>
<dbReference type="STRING" id="307972.A0A2G8JQI1"/>
<keyword evidence="4" id="KW-1185">Reference proteome</keyword>
<feature type="compositionally biased region" description="Basic and acidic residues" evidence="2">
    <location>
        <begin position="282"/>
        <end position="302"/>
    </location>
</feature>
<dbReference type="PROSITE" id="PS00626">
    <property type="entry name" value="RCC1_2"/>
    <property type="match status" value="1"/>
</dbReference>
<proteinExistence type="predicted"/>
<dbReference type="Proteomes" id="UP000230750">
    <property type="component" value="Unassembled WGS sequence"/>
</dbReference>
<feature type="repeat" description="RCC1" evidence="1">
    <location>
        <begin position="192"/>
        <end position="244"/>
    </location>
</feature>
<dbReference type="PANTHER" id="PTHR46849:SF1">
    <property type="entry name" value="RCC1 DOMAIN-CONTAINING PROTEIN 1"/>
    <property type="match status" value="1"/>
</dbReference>
<comment type="caution">
    <text evidence="3">The sequence shown here is derived from an EMBL/GenBank/DDBJ whole genome shotgun (WGS) entry which is preliminary data.</text>
</comment>
<dbReference type="Gene3D" id="2.130.10.30">
    <property type="entry name" value="Regulator of chromosome condensation 1/beta-lactamase-inhibitor protein II"/>
    <property type="match status" value="2"/>
</dbReference>
<feature type="region of interest" description="Disordered" evidence="2">
    <location>
        <begin position="260"/>
        <end position="307"/>
    </location>
</feature>
<accession>A0A2G8JQI1</accession>
<feature type="repeat" description="RCC1" evidence="1">
    <location>
        <begin position="353"/>
        <end position="406"/>
    </location>
</feature>
<organism evidence="3 4">
    <name type="scientific">Stichopus japonicus</name>
    <name type="common">Sea cucumber</name>
    <dbReference type="NCBI Taxonomy" id="307972"/>
    <lineage>
        <taxon>Eukaryota</taxon>
        <taxon>Metazoa</taxon>
        <taxon>Echinodermata</taxon>
        <taxon>Eleutherozoa</taxon>
        <taxon>Echinozoa</taxon>
        <taxon>Holothuroidea</taxon>
        <taxon>Aspidochirotacea</taxon>
        <taxon>Aspidochirotida</taxon>
        <taxon>Stichopodidae</taxon>
        <taxon>Apostichopus</taxon>
    </lineage>
</organism>